<keyword evidence="2" id="KW-1185">Reference proteome</keyword>
<dbReference type="PANTHER" id="PTHR42749:SF1">
    <property type="entry name" value="CELL SHAPE-DETERMINING PROTEIN MREB"/>
    <property type="match status" value="1"/>
</dbReference>
<dbReference type="OrthoDB" id="2394218at2759"/>
<dbReference type="STRING" id="1095630.A0A2J6TI40"/>
<evidence type="ECO:0000313" key="2">
    <source>
        <dbReference type="Proteomes" id="UP000235371"/>
    </source>
</evidence>
<dbReference type="AlphaFoldDB" id="A0A2J6TI40"/>
<dbReference type="EMBL" id="KZ613783">
    <property type="protein sequence ID" value="PMD62687.1"/>
    <property type="molecule type" value="Genomic_DNA"/>
</dbReference>
<dbReference type="GeneID" id="36590899"/>
<protein>
    <recommendedName>
        <fullName evidence="3">Actin-like ATPase domain-containing protein</fullName>
    </recommendedName>
</protein>
<accession>A0A2J6TI40</accession>
<dbReference type="Proteomes" id="UP000235371">
    <property type="component" value="Unassembled WGS sequence"/>
</dbReference>
<proteinExistence type="predicted"/>
<reference evidence="1 2" key="1">
    <citation type="submission" date="2016-04" db="EMBL/GenBank/DDBJ databases">
        <title>A degradative enzymes factory behind the ericoid mycorrhizal symbiosis.</title>
        <authorList>
            <consortium name="DOE Joint Genome Institute"/>
            <person name="Martino E."/>
            <person name="Morin E."/>
            <person name="Grelet G."/>
            <person name="Kuo A."/>
            <person name="Kohler A."/>
            <person name="Daghino S."/>
            <person name="Barry K."/>
            <person name="Choi C."/>
            <person name="Cichocki N."/>
            <person name="Clum A."/>
            <person name="Copeland A."/>
            <person name="Hainaut M."/>
            <person name="Haridas S."/>
            <person name="Labutti K."/>
            <person name="Lindquist E."/>
            <person name="Lipzen A."/>
            <person name="Khouja H.-R."/>
            <person name="Murat C."/>
            <person name="Ohm R."/>
            <person name="Olson A."/>
            <person name="Spatafora J."/>
            <person name="Veneault-Fourrey C."/>
            <person name="Henrissat B."/>
            <person name="Grigoriev I."/>
            <person name="Martin F."/>
            <person name="Perotto S."/>
        </authorList>
    </citation>
    <scope>NUCLEOTIDE SEQUENCE [LARGE SCALE GENOMIC DNA]</scope>
    <source>
        <strain evidence="1 2">E</strain>
    </source>
</reference>
<dbReference type="InParanoid" id="A0A2J6TI40"/>
<sequence>MMPLEWQPQQLYHIAWKMAKEKEFQSAKCGYGSWDNQTEYFAVAVPGLRSSYENMNAGISNGEMRFRRDEVRSYFDAQIDKLYELLDRQLTRLLHNFPDEQASAFLVLSGGLGNSKYVLKRLQERYEGRPARFPNIQSLEVRVAPEPQLAVCKGIVADRVHKLRTGRSVLGWRCSRASYGTTSKVLYNPQRPDHFGKTPVKDERDGKLYIEDCITWFIKKGEPVSADLPIIKRFTRKCDPATPFNPDPARVFDTIIITSNLDKDSLPLVMNSSCSKICDISSDLSSIPLSMFKLKNRHFWNTRPKYHRIEYVIKVIVGPADLRFELWHNSKRISSGNPIRVEWFAADPPPMPAPRETYPEWHEPDPEARPNSLELMNGLPTHFTFRIPRRPIPFMRGAHLCTYYESLKSLSLPGFVHSIDHFRPSSLRLNASSIDVKWIERTDIRQPKGFKNLEAVTPEPTTRLKLGERIGAQRPLSCSKSFQMHFRFSLPKIDSTNPPEAIGQFLLVESAGSPFPFPISDRGRDNVRWRELRCSVTRRPPFV</sequence>
<gene>
    <name evidence="1" type="ORF">K444DRAFT_627579</name>
</gene>
<dbReference type="PANTHER" id="PTHR42749">
    <property type="entry name" value="CELL SHAPE-DETERMINING PROTEIN MREB"/>
    <property type="match status" value="1"/>
</dbReference>
<evidence type="ECO:0008006" key="3">
    <source>
        <dbReference type="Google" id="ProtNLM"/>
    </source>
</evidence>
<evidence type="ECO:0000313" key="1">
    <source>
        <dbReference type="EMBL" id="PMD62687.1"/>
    </source>
</evidence>
<dbReference type="RefSeq" id="XP_024739591.1">
    <property type="nucleotide sequence ID" value="XM_024882822.1"/>
</dbReference>
<organism evidence="1 2">
    <name type="scientific">Hyaloscypha bicolor E</name>
    <dbReference type="NCBI Taxonomy" id="1095630"/>
    <lineage>
        <taxon>Eukaryota</taxon>
        <taxon>Fungi</taxon>
        <taxon>Dikarya</taxon>
        <taxon>Ascomycota</taxon>
        <taxon>Pezizomycotina</taxon>
        <taxon>Leotiomycetes</taxon>
        <taxon>Helotiales</taxon>
        <taxon>Hyaloscyphaceae</taxon>
        <taxon>Hyaloscypha</taxon>
        <taxon>Hyaloscypha bicolor</taxon>
    </lineage>
</organism>
<name>A0A2J6TI40_9HELO</name>